<reference evidence="1 2" key="1">
    <citation type="journal article" date="2019" name="Nat. Ecol. Evol.">
        <title>Megaphylogeny resolves global patterns of mushroom evolution.</title>
        <authorList>
            <person name="Varga T."/>
            <person name="Krizsan K."/>
            <person name="Foldi C."/>
            <person name="Dima B."/>
            <person name="Sanchez-Garcia M."/>
            <person name="Sanchez-Ramirez S."/>
            <person name="Szollosi G.J."/>
            <person name="Szarkandi J.G."/>
            <person name="Papp V."/>
            <person name="Albert L."/>
            <person name="Andreopoulos W."/>
            <person name="Angelini C."/>
            <person name="Antonin V."/>
            <person name="Barry K.W."/>
            <person name="Bougher N.L."/>
            <person name="Buchanan P."/>
            <person name="Buyck B."/>
            <person name="Bense V."/>
            <person name="Catcheside P."/>
            <person name="Chovatia M."/>
            <person name="Cooper J."/>
            <person name="Damon W."/>
            <person name="Desjardin D."/>
            <person name="Finy P."/>
            <person name="Geml J."/>
            <person name="Haridas S."/>
            <person name="Hughes K."/>
            <person name="Justo A."/>
            <person name="Karasinski D."/>
            <person name="Kautmanova I."/>
            <person name="Kiss B."/>
            <person name="Kocsube S."/>
            <person name="Kotiranta H."/>
            <person name="LaButti K.M."/>
            <person name="Lechner B.E."/>
            <person name="Liimatainen K."/>
            <person name="Lipzen A."/>
            <person name="Lukacs Z."/>
            <person name="Mihaltcheva S."/>
            <person name="Morgado L.N."/>
            <person name="Niskanen T."/>
            <person name="Noordeloos M.E."/>
            <person name="Ohm R.A."/>
            <person name="Ortiz-Santana B."/>
            <person name="Ovrebo C."/>
            <person name="Racz N."/>
            <person name="Riley R."/>
            <person name="Savchenko A."/>
            <person name="Shiryaev A."/>
            <person name="Soop K."/>
            <person name="Spirin V."/>
            <person name="Szebenyi C."/>
            <person name="Tomsovsky M."/>
            <person name="Tulloss R.E."/>
            <person name="Uehling J."/>
            <person name="Grigoriev I.V."/>
            <person name="Vagvolgyi C."/>
            <person name="Papp T."/>
            <person name="Martin F.M."/>
            <person name="Miettinen O."/>
            <person name="Hibbett D.S."/>
            <person name="Nagy L.G."/>
        </authorList>
    </citation>
    <scope>NUCLEOTIDE SEQUENCE [LARGE SCALE GENOMIC DNA]</scope>
    <source>
        <strain evidence="1 2">NL-1719</strain>
    </source>
</reference>
<evidence type="ECO:0000313" key="2">
    <source>
        <dbReference type="Proteomes" id="UP000308600"/>
    </source>
</evidence>
<name>A0ACD3B4G8_9AGAR</name>
<organism evidence="1 2">
    <name type="scientific">Pluteus cervinus</name>
    <dbReference type="NCBI Taxonomy" id="181527"/>
    <lineage>
        <taxon>Eukaryota</taxon>
        <taxon>Fungi</taxon>
        <taxon>Dikarya</taxon>
        <taxon>Basidiomycota</taxon>
        <taxon>Agaricomycotina</taxon>
        <taxon>Agaricomycetes</taxon>
        <taxon>Agaricomycetidae</taxon>
        <taxon>Agaricales</taxon>
        <taxon>Pluteineae</taxon>
        <taxon>Pluteaceae</taxon>
        <taxon>Pluteus</taxon>
    </lineage>
</organism>
<dbReference type="EMBL" id="ML208282">
    <property type="protein sequence ID" value="TFK72696.1"/>
    <property type="molecule type" value="Genomic_DNA"/>
</dbReference>
<keyword evidence="2" id="KW-1185">Reference proteome</keyword>
<gene>
    <name evidence="1" type="ORF">BDN72DRAFT_835757</name>
</gene>
<proteinExistence type="predicted"/>
<accession>A0ACD3B4G8</accession>
<evidence type="ECO:0000313" key="1">
    <source>
        <dbReference type="EMBL" id="TFK72696.1"/>
    </source>
</evidence>
<protein>
    <submittedName>
        <fullName evidence="1">Uncharacterized protein</fullName>
    </submittedName>
</protein>
<dbReference type="Proteomes" id="UP000308600">
    <property type="component" value="Unassembled WGS sequence"/>
</dbReference>
<sequence>MESVASSPYNLLSSLLNSTRYVLEFARIRKLQDHPISTTPSPLDSILDLNVFTTPPPPSQLVLDPIITPTPSLNAATPTSDEELLPPPWGFFTSSYMIVIVLVAILTHRLQNVVLPSRPARRRQVGRPWRRRRQIASFSPSNLIRHMVPLDLTRTSTRFALHLPTLYLLFRSFLLWSVTILQVAGWFPQRDGCWPDVVCRVGAWGEKQDMSLICWGTFVACCASFFVESFVRALDGYGNGFMLSLGTTIQTSPLTLLEYAFWLYIYSFPTMHVRDGAHSPARVNIHAALALAIHLLQYVLCHVFSVSMRLSRNRLIPTAIPNILSLIHFNAAIIFHFFYSSDIIEPSPTSTAILTTTSIISSALHFTSAQPNPRITSSLPNITAKIVSPALLSSLPPPVYQSPLITPFLRKTSSYPLMHYLPNITETFLLLMLCVTVLLNGVIQLLVRGHIRDLFTTIGIENVGYSPRAQWRGLDTDSEDTEEQRSTGFIAFLASLPREEEFAVLLFRITTASIEATGLRGWGNEVAGLRVERPSRRSRRGQREHDDENKRRYGSLQLGHVGVLGGINAGVTVSHQPLGHTRNPSLRTTHLRGLNNEIRGIETGGSSQPGAGSLFWTETKLITEAWRLACAVNGAIIGAAQGLWFLGHNMLRTARKRWWLKQQYDDDEDDGPVRGRLREDTPFPEREKGKGVYERFLQGEVITDDEGAYSNDGTDDISEVDGWSEDDDTSGSYDQDEESDMDPNEPASLLADLLLPFLPTSISKVFGTDSDEPDTSSPHSPPAPSTSTPYPSASYNSGPHMQYDHDPASASRLALAHMSHPDGPLTRRRYSTLFNSTSSRRPGSQFSSARSTPAREVSQDSFAGASEGYDSDRGMLGGKGRELCVICIVEGREIVCWPCRCLAMCDGCRETLAVRNKASRHRCPCCRALVEGYSRIYVP</sequence>